<reference evidence="3" key="1">
    <citation type="journal article" date="2013" name="Science">
        <title>The Amborella genome and the evolution of flowering plants.</title>
        <authorList>
            <consortium name="Amborella Genome Project"/>
        </authorList>
    </citation>
    <scope>NUCLEOTIDE SEQUENCE [LARGE SCALE GENOMIC DNA]</scope>
</reference>
<dbReference type="Gramene" id="ERN16781">
    <property type="protein sequence ID" value="ERN16781"/>
    <property type="gene ID" value="AMTR_s00057p00074720"/>
</dbReference>
<proteinExistence type="predicted"/>
<organism evidence="2 3">
    <name type="scientific">Amborella trichopoda</name>
    <dbReference type="NCBI Taxonomy" id="13333"/>
    <lineage>
        <taxon>Eukaryota</taxon>
        <taxon>Viridiplantae</taxon>
        <taxon>Streptophyta</taxon>
        <taxon>Embryophyta</taxon>
        <taxon>Tracheophyta</taxon>
        <taxon>Spermatophyta</taxon>
        <taxon>Magnoliopsida</taxon>
        <taxon>Amborellales</taxon>
        <taxon>Amborellaceae</taxon>
        <taxon>Amborella</taxon>
    </lineage>
</organism>
<dbReference type="EMBL" id="KI392405">
    <property type="protein sequence ID" value="ERN16781.1"/>
    <property type="molecule type" value="Genomic_DNA"/>
</dbReference>
<dbReference type="AlphaFoldDB" id="U5CU10"/>
<sequence>MGWDSSLSQSGKRGRDPEDAVYLDNFHTHKRYLSEVMASSLNGLTVGDSLSEVHRTSPSRFDPMESPVRSESIGFPREDLTSPFSPMSEDSDDSRYCDLIHQQDMCTGTRNTVSPHRHHIGGPHITYSSMPLSNSPSSPCSTLLQMAYSHSRPRTPESESRFPPSPSDICQSPNLRRAALLRSVQMRTQPTNSHAFEMPFESISDQHVDDREGSPCSYVKVIADERVYPIESRGPVRSSSRVRSMLLEDCSTMGISETQEKREKCYRALNLKGDGGGNNRGVESKEEFFGGNGVNRPELLSGRRSVLGEHAKACSFE</sequence>
<accession>U5CU10</accession>
<feature type="region of interest" description="Disordered" evidence="1">
    <location>
        <begin position="148"/>
        <end position="172"/>
    </location>
</feature>
<dbReference type="PANTHER" id="PTHR35717">
    <property type="entry name" value="OS05G0156200 PROTEIN"/>
    <property type="match status" value="1"/>
</dbReference>
<dbReference type="HOGENOM" id="CLU_061067_1_0_1"/>
<name>U5CU10_AMBTC</name>
<dbReference type="eggNOG" id="ENOG502QWMC">
    <property type="taxonomic scope" value="Eukaryota"/>
</dbReference>
<evidence type="ECO:0000256" key="1">
    <source>
        <dbReference type="SAM" id="MobiDB-lite"/>
    </source>
</evidence>
<evidence type="ECO:0000313" key="2">
    <source>
        <dbReference type="EMBL" id="ERN16781.1"/>
    </source>
</evidence>
<dbReference type="PANTHER" id="PTHR35717:SF1">
    <property type="entry name" value="OS05G0156200 PROTEIN"/>
    <property type="match status" value="1"/>
</dbReference>
<dbReference type="STRING" id="13333.U5CU10"/>
<evidence type="ECO:0000313" key="3">
    <source>
        <dbReference type="Proteomes" id="UP000017836"/>
    </source>
</evidence>
<dbReference type="OMA" id="SCRAPSM"/>
<dbReference type="Proteomes" id="UP000017836">
    <property type="component" value="Unassembled WGS sequence"/>
</dbReference>
<keyword evidence="3" id="KW-1185">Reference proteome</keyword>
<gene>
    <name evidence="2" type="ORF">AMTR_s00057p00074720</name>
</gene>
<protein>
    <submittedName>
        <fullName evidence="2">Uncharacterized protein</fullName>
    </submittedName>
</protein>
<feature type="region of interest" description="Disordered" evidence="1">
    <location>
        <begin position="53"/>
        <end position="93"/>
    </location>
</feature>